<sequence>MKSQRHKPRLLLALYARPKYPESYHYALLITPKITTAQNAKSLRATKYHVKNTVENIKDRISQPWRFERAVIDDINLEPWLLACVVIGKVVSQEQVERVFGETPVYQVDAPDKDKALSFDCRSWVVDAMERLRKSDVVSSLLDWETLERRAVEYVEGKKRMGRWNAGQDASVKLRVPIMDLITGSEVST</sequence>
<dbReference type="EMBL" id="NEXV01000528">
    <property type="protein sequence ID" value="PIG82128.1"/>
    <property type="molecule type" value="Genomic_DNA"/>
</dbReference>
<dbReference type="Proteomes" id="UP000231358">
    <property type="component" value="Unassembled WGS sequence"/>
</dbReference>
<name>A0A2G7FND8_9EURO</name>
<organism evidence="2 3">
    <name type="scientific">Aspergillus arachidicola</name>
    <dbReference type="NCBI Taxonomy" id="656916"/>
    <lineage>
        <taxon>Eukaryota</taxon>
        <taxon>Fungi</taxon>
        <taxon>Dikarya</taxon>
        <taxon>Ascomycota</taxon>
        <taxon>Pezizomycotina</taxon>
        <taxon>Eurotiomycetes</taxon>
        <taxon>Eurotiomycetidae</taxon>
        <taxon>Eurotiales</taxon>
        <taxon>Aspergillaceae</taxon>
        <taxon>Aspergillus</taxon>
        <taxon>Aspergillus subgen. Circumdati</taxon>
    </lineage>
</organism>
<dbReference type="OrthoDB" id="2679825at2759"/>
<dbReference type="EMBL" id="ML737169">
    <property type="protein sequence ID" value="KAE8338307.1"/>
    <property type="molecule type" value="Genomic_DNA"/>
</dbReference>
<dbReference type="InterPro" id="IPR054208">
    <property type="entry name" value="DUF6914"/>
</dbReference>
<dbReference type="Proteomes" id="UP000325558">
    <property type="component" value="Unassembled WGS sequence"/>
</dbReference>
<keyword evidence="3" id="KW-1185">Reference proteome</keyword>
<reference evidence="2 3" key="1">
    <citation type="submission" date="2017-05" db="EMBL/GenBank/DDBJ databases">
        <title>Genome sequence for an aflatoxigenic pathogen of Argentinian peanut, Aspergillus arachidicola.</title>
        <authorList>
            <person name="Moore G."/>
            <person name="Beltz S.B."/>
            <person name="Mack B.M."/>
        </authorList>
    </citation>
    <scope>NUCLEOTIDE SEQUENCE [LARGE SCALE GENOMIC DNA]</scope>
    <source>
        <strain evidence="2 3">CBS 117610</strain>
    </source>
</reference>
<evidence type="ECO:0000313" key="1">
    <source>
        <dbReference type="EMBL" id="KAE8338307.1"/>
    </source>
</evidence>
<dbReference type="Pfam" id="PF21858">
    <property type="entry name" value="DUF6914"/>
    <property type="match status" value="1"/>
</dbReference>
<evidence type="ECO:0000313" key="3">
    <source>
        <dbReference type="Proteomes" id="UP000231358"/>
    </source>
</evidence>
<proteinExistence type="predicted"/>
<gene>
    <name evidence="2" type="ORF">AARAC_000282</name>
    <name evidence="1" type="ORF">BDV24DRAFT_138445</name>
</gene>
<reference evidence="1" key="2">
    <citation type="submission" date="2019-04" db="EMBL/GenBank/DDBJ databases">
        <title>Friends and foes A comparative genomics study of 23 Aspergillus species from section Flavi.</title>
        <authorList>
            <consortium name="DOE Joint Genome Institute"/>
            <person name="Kjaerbolling I."/>
            <person name="Vesth T."/>
            <person name="Frisvad J.C."/>
            <person name="Nybo J.L."/>
            <person name="Theobald S."/>
            <person name="Kildgaard S."/>
            <person name="Isbrandt T."/>
            <person name="Kuo A."/>
            <person name="Sato A."/>
            <person name="Lyhne E.K."/>
            <person name="Kogle M.E."/>
            <person name="Wiebenga A."/>
            <person name="Kun R.S."/>
            <person name="Lubbers R.J."/>
            <person name="Makela M.R."/>
            <person name="Barry K."/>
            <person name="Chovatia M."/>
            <person name="Clum A."/>
            <person name="Daum C."/>
            <person name="Haridas S."/>
            <person name="He G."/>
            <person name="LaButti K."/>
            <person name="Lipzen A."/>
            <person name="Mondo S."/>
            <person name="Riley R."/>
            <person name="Salamov A."/>
            <person name="Simmons B.A."/>
            <person name="Magnuson J.K."/>
            <person name="Henrissat B."/>
            <person name="Mortensen U.H."/>
            <person name="Larsen T.O."/>
            <person name="Devries R.P."/>
            <person name="Grigoriev I.V."/>
            <person name="Machida M."/>
            <person name="Baker S.E."/>
            <person name="Andersen M.R."/>
        </authorList>
    </citation>
    <scope>NUCLEOTIDE SEQUENCE</scope>
    <source>
        <strain evidence="1">CBS 117612</strain>
    </source>
</reference>
<protein>
    <submittedName>
        <fullName evidence="2">Uncharacterized protein</fullName>
    </submittedName>
</protein>
<accession>A0A2G7FND8</accession>
<evidence type="ECO:0000313" key="2">
    <source>
        <dbReference type="EMBL" id="PIG82128.1"/>
    </source>
</evidence>
<dbReference type="AlphaFoldDB" id="A0A2G7FND8"/>